<feature type="compositionally biased region" description="Acidic residues" evidence="2">
    <location>
        <begin position="1165"/>
        <end position="1205"/>
    </location>
</feature>
<evidence type="ECO:0000256" key="1">
    <source>
        <dbReference type="SAM" id="Coils"/>
    </source>
</evidence>
<sequence length="1305" mass="146791">MEELLQAPTKRYGEAIVIPEINVDHFEIKTNLLQLVQANPFHGFERENPHTHINNFKRITSTLKFRDVPNGVIKLMMFPYSLEAAARVWYDKEPPNSILTWDDLVNKFVNQFFPPSKTTHLKNEISRFTQKFEETFGEAWERFKEMLRAYSLNAAAGGNLLSKTTREALNIIENKSKVRYSRNKPNVSRVNSTSRESSSKTDERIDKLADQISTLVEIVTKKVVTPATVKAVEESCVICGDDHAYYNCPTTNSNQSSVCAATGFQNQPFQAPNNQVQQGISNEFSSYMKSNDQMMRNMQNQINSLKGEFKHEIQNTMKTQQTVLMNQQNAFQNNLQNMLSGFFQNQASTSGTLPSNTIPNPKGEMKAITTRSGVAYEGPSIPTNPSPKKVVERETEETTDKEQTNFQGSTAHIQPPVNPIPIPEPDVPKTLPKPNIPYPSRLNDQKLREKATNQMEKFFQIFQDLHFDISFADALLLMPKFASTIKSLLTNKDKLFELAKIPLNENCSAMLLKKLPKKLGDPDKFLIPCYFPGMNVCHALANLGASINLMPLSIWNKLSLPELTLTRMTLKLADRSITRPKGVAEDVFVKVGKFHFPTDFVVVDFDADPRVPLILGRSFLRTGRALIDVYGEEITLRVNDEAVTFNLNQTMRYSSTYDDMSVNRIDVIDVACEEYAQEVLGFSNKSMGGNPIPTFEPIISDSSPSLTPFEGSDFILEEIEAYLKDDSISPEIDHADFDPEGDICLIEILLNDDPFQLPLMGLKQAEVTKAKSSIEEPPELELKDLPSHLEYAYLEGIDKLPVIVAKGLKDDEKEALLKVLKSHKQAIAWKITDIKGIDPRFSNHKILMEKDYKPTVQSQRWVNPKIHEVIKKEVIKLLDAGMIYPISDSPKLNEATRKDHFPLPFMDQMLERLAGNEFYCFLDGFSRCMMAIFHDMIEKTIEVFMDDFSVFGDSFATCLSNLDNMLKRCEETNLVLNWEKCHFKCKEGIVLGHKISKSGIEERITKKKTKNKAKTTKPDSEWKRLELIGSILGGSEKSGPGTLTGRGYGCAGSVTRQWLDCTLEWASMWGFIESAQTCLLSSCFASLACLLHHPRHLHLCIPDSEPGRVLLGADEEISMEMYHESSYYGYDGLPMQLVAPPSPDYVPGPEHPPSPIEIPYVPEPEYPEYLDGDDEPSDDDTDDDDTDDDDEEPFEDEEDDEEEEEHLALADSPVIPVADPVPLAGDTETFETDETPLGYRAAGIRMRAAVASPPSLLPPTSPRTDVPEAEMPPRKRACLTTPAPGYDSGEIHGWSRETAKAYSIG</sequence>
<feature type="compositionally biased region" description="Basic and acidic residues" evidence="2">
    <location>
        <begin position="389"/>
        <end position="403"/>
    </location>
</feature>
<reference evidence="5" key="1">
    <citation type="journal article" date="2022" name="Int. J. Mol. Sci.">
        <title>Draft Genome of Tanacetum Coccineum: Genomic Comparison of Closely Related Tanacetum-Family Plants.</title>
        <authorList>
            <person name="Yamashiro T."/>
            <person name="Shiraishi A."/>
            <person name="Nakayama K."/>
            <person name="Satake H."/>
        </authorList>
    </citation>
    <scope>NUCLEOTIDE SEQUENCE</scope>
</reference>
<keyword evidence="5" id="KW-0808">Transferase</keyword>
<evidence type="ECO:0000259" key="3">
    <source>
        <dbReference type="Pfam" id="PF00078"/>
    </source>
</evidence>
<dbReference type="Pfam" id="PF00078">
    <property type="entry name" value="RVT_1"/>
    <property type="match status" value="1"/>
</dbReference>
<feature type="region of interest" description="Disordered" evidence="2">
    <location>
        <begin position="182"/>
        <end position="203"/>
    </location>
</feature>
<dbReference type="InterPro" id="IPR043128">
    <property type="entry name" value="Rev_trsase/Diguanyl_cyclase"/>
</dbReference>
<feature type="domain" description="Retrotransposon gag" evidence="4">
    <location>
        <begin position="77"/>
        <end position="150"/>
    </location>
</feature>
<evidence type="ECO:0000256" key="2">
    <source>
        <dbReference type="SAM" id="MobiDB-lite"/>
    </source>
</evidence>
<dbReference type="Gene3D" id="2.40.70.10">
    <property type="entry name" value="Acid Proteases"/>
    <property type="match status" value="1"/>
</dbReference>
<dbReference type="EMBL" id="BQNB010016248">
    <property type="protein sequence ID" value="GJT49563.1"/>
    <property type="molecule type" value="Genomic_DNA"/>
</dbReference>
<feature type="region of interest" description="Disordered" evidence="2">
    <location>
        <begin position="1141"/>
        <end position="1235"/>
    </location>
</feature>
<dbReference type="InterPro" id="IPR000477">
    <property type="entry name" value="RT_dom"/>
</dbReference>
<gene>
    <name evidence="5" type="ORF">Tco_0975720</name>
</gene>
<proteinExistence type="predicted"/>
<evidence type="ECO:0000313" key="6">
    <source>
        <dbReference type="Proteomes" id="UP001151760"/>
    </source>
</evidence>
<dbReference type="InterPro" id="IPR021109">
    <property type="entry name" value="Peptidase_aspartic_dom_sf"/>
</dbReference>
<keyword evidence="6" id="KW-1185">Reference proteome</keyword>
<dbReference type="Proteomes" id="UP001151760">
    <property type="component" value="Unassembled WGS sequence"/>
</dbReference>
<dbReference type="CDD" id="cd00303">
    <property type="entry name" value="retropepsin_like"/>
    <property type="match status" value="1"/>
</dbReference>
<keyword evidence="5" id="KW-0548">Nucleotidyltransferase</keyword>
<feature type="region of interest" description="Disordered" evidence="2">
    <location>
        <begin position="1250"/>
        <end position="1291"/>
    </location>
</feature>
<evidence type="ECO:0000259" key="4">
    <source>
        <dbReference type="Pfam" id="PF03732"/>
    </source>
</evidence>
<dbReference type="GO" id="GO:0003964">
    <property type="term" value="F:RNA-directed DNA polymerase activity"/>
    <property type="evidence" value="ECO:0007669"/>
    <property type="project" value="UniProtKB-KW"/>
</dbReference>
<name>A0ABQ5EF65_9ASTR</name>
<dbReference type="CDD" id="cd01647">
    <property type="entry name" value="RT_LTR"/>
    <property type="match status" value="1"/>
</dbReference>
<dbReference type="PANTHER" id="PTHR33067:SF35">
    <property type="entry name" value="ASPARTIC PEPTIDASE DDI1-TYPE DOMAIN-CONTAINING PROTEIN"/>
    <property type="match status" value="1"/>
</dbReference>
<dbReference type="InterPro" id="IPR043502">
    <property type="entry name" value="DNA/RNA_pol_sf"/>
</dbReference>
<protein>
    <submittedName>
        <fullName evidence="5">Reverse transcriptase domain-containing protein</fullName>
    </submittedName>
</protein>
<accession>A0ABQ5EF65</accession>
<reference evidence="5" key="2">
    <citation type="submission" date="2022-01" db="EMBL/GenBank/DDBJ databases">
        <authorList>
            <person name="Yamashiro T."/>
            <person name="Shiraishi A."/>
            <person name="Satake H."/>
            <person name="Nakayama K."/>
        </authorList>
    </citation>
    <scope>NUCLEOTIDE SEQUENCE</scope>
</reference>
<dbReference type="SUPFAM" id="SSF56672">
    <property type="entry name" value="DNA/RNA polymerases"/>
    <property type="match status" value="1"/>
</dbReference>
<feature type="compositionally biased region" description="Low complexity" evidence="2">
    <location>
        <begin position="186"/>
        <end position="196"/>
    </location>
</feature>
<dbReference type="Pfam" id="PF03732">
    <property type="entry name" value="Retrotrans_gag"/>
    <property type="match status" value="1"/>
</dbReference>
<dbReference type="InterPro" id="IPR005162">
    <property type="entry name" value="Retrotrans_gag_dom"/>
</dbReference>
<dbReference type="Gene3D" id="3.30.70.270">
    <property type="match status" value="1"/>
</dbReference>
<keyword evidence="5" id="KW-0695">RNA-directed DNA polymerase</keyword>
<comment type="caution">
    <text evidence="5">The sequence shown here is derived from an EMBL/GenBank/DDBJ whole genome shotgun (WGS) entry which is preliminary data.</text>
</comment>
<feature type="coiled-coil region" evidence="1">
    <location>
        <begin position="288"/>
        <end position="315"/>
    </location>
</feature>
<dbReference type="PANTHER" id="PTHR33067">
    <property type="entry name" value="RNA-DIRECTED DNA POLYMERASE-RELATED"/>
    <property type="match status" value="1"/>
</dbReference>
<feature type="region of interest" description="Disordered" evidence="2">
    <location>
        <begin position="375"/>
        <end position="432"/>
    </location>
</feature>
<evidence type="ECO:0000313" key="5">
    <source>
        <dbReference type="EMBL" id="GJT49563.1"/>
    </source>
</evidence>
<feature type="compositionally biased region" description="Pro residues" evidence="2">
    <location>
        <begin position="416"/>
        <end position="425"/>
    </location>
</feature>
<dbReference type="Gene3D" id="3.10.10.10">
    <property type="entry name" value="HIV Type 1 Reverse Transcriptase, subunit A, domain 1"/>
    <property type="match status" value="1"/>
</dbReference>
<organism evidence="5 6">
    <name type="scientific">Tanacetum coccineum</name>
    <dbReference type="NCBI Taxonomy" id="301880"/>
    <lineage>
        <taxon>Eukaryota</taxon>
        <taxon>Viridiplantae</taxon>
        <taxon>Streptophyta</taxon>
        <taxon>Embryophyta</taxon>
        <taxon>Tracheophyta</taxon>
        <taxon>Spermatophyta</taxon>
        <taxon>Magnoliopsida</taxon>
        <taxon>eudicotyledons</taxon>
        <taxon>Gunneridae</taxon>
        <taxon>Pentapetalae</taxon>
        <taxon>asterids</taxon>
        <taxon>campanulids</taxon>
        <taxon>Asterales</taxon>
        <taxon>Asteraceae</taxon>
        <taxon>Asteroideae</taxon>
        <taxon>Anthemideae</taxon>
        <taxon>Anthemidinae</taxon>
        <taxon>Tanacetum</taxon>
    </lineage>
</organism>
<feature type="compositionally biased region" description="Pro residues" evidence="2">
    <location>
        <begin position="1141"/>
        <end position="1164"/>
    </location>
</feature>
<feature type="domain" description="Reverse transcriptase" evidence="3">
    <location>
        <begin position="925"/>
        <end position="995"/>
    </location>
</feature>
<keyword evidence="1" id="KW-0175">Coiled coil</keyword>